<dbReference type="AlphaFoldDB" id="A0ABD4TD90"/>
<comment type="caution">
    <text evidence="2">The sequence shown here is derived from an EMBL/GenBank/DDBJ whole genome shotgun (WGS) entry which is preliminary data.</text>
</comment>
<reference evidence="2 3" key="1">
    <citation type="submission" date="2018-05" db="EMBL/GenBank/DDBJ databases">
        <title>Isolation and characterization of genus Methanoculleus species and their viruses from deep sea marine sediment offshore southwestern Taiwan.</title>
        <authorList>
            <person name="Wei W.-H."/>
            <person name="Chen W.-C."/>
            <person name="Lai M.-C."/>
            <person name="Chen S.-C."/>
        </authorList>
    </citation>
    <scope>NUCLEOTIDE SEQUENCE [LARGE SCALE GENOMIC DNA]</scope>
    <source>
        <strain evidence="2 3">CWC-02</strain>
    </source>
</reference>
<dbReference type="EMBL" id="QFDM01000001">
    <property type="protein sequence ID" value="MCM2465493.1"/>
    <property type="molecule type" value="Genomic_DNA"/>
</dbReference>
<dbReference type="RefSeq" id="WP_250986724.1">
    <property type="nucleotide sequence ID" value="NZ_QFDM01000001.1"/>
</dbReference>
<dbReference type="Proteomes" id="UP001523230">
    <property type="component" value="Unassembled WGS sequence"/>
</dbReference>
<protein>
    <submittedName>
        <fullName evidence="2">Uncharacterized protein</fullName>
    </submittedName>
</protein>
<keyword evidence="3" id="KW-1185">Reference proteome</keyword>
<keyword evidence="1" id="KW-1133">Transmembrane helix</keyword>
<organism evidence="2 3">
    <name type="scientific">Methanoculleus oceani</name>
    <dbReference type="NCBI Taxonomy" id="2184756"/>
    <lineage>
        <taxon>Archaea</taxon>
        <taxon>Methanobacteriati</taxon>
        <taxon>Methanobacteriota</taxon>
        <taxon>Stenosarchaea group</taxon>
        <taxon>Methanomicrobia</taxon>
        <taxon>Methanomicrobiales</taxon>
        <taxon>Methanomicrobiaceae</taxon>
        <taxon>Methanoculleus</taxon>
    </lineage>
</organism>
<accession>A0ABD4TD90</accession>
<evidence type="ECO:0000256" key="1">
    <source>
        <dbReference type="SAM" id="Phobius"/>
    </source>
</evidence>
<keyword evidence="1" id="KW-0472">Membrane</keyword>
<proteinExistence type="predicted"/>
<gene>
    <name evidence="2" type="ORF">DIC75_04065</name>
</gene>
<name>A0ABD4TD90_9EURY</name>
<keyword evidence="1" id="KW-0812">Transmembrane</keyword>
<evidence type="ECO:0000313" key="2">
    <source>
        <dbReference type="EMBL" id="MCM2465493.1"/>
    </source>
</evidence>
<feature type="transmembrane region" description="Helical" evidence="1">
    <location>
        <begin position="6"/>
        <end position="28"/>
    </location>
</feature>
<evidence type="ECO:0000313" key="3">
    <source>
        <dbReference type="Proteomes" id="UP001523230"/>
    </source>
</evidence>
<sequence>MDPADGGLTVLDGAILGVVTVLLAALLLHAPAVPPAPPAGLVCSALEETGGCLVVSGDVYGYALAGGSVDGTDPSRMGSISCSVRLFVGDMGSVDMSRATVEIATRDRTERPGRTTETPVRPGNWTIVRMGHTVPFRQADDDSLLEPGEQFDLLVYPSRPLSPGEPFRLSIIPPGGVPLTVERVVPPRITPVMDLG</sequence>